<evidence type="ECO:0000256" key="1">
    <source>
        <dbReference type="SAM" id="MobiDB-lite"/>
    </source>
</evidence>
<proteinExistence type="predicted"/>
<dbReference type="EMBL" id="OU015568">
    <property type="protein sequence ID" value="CAG5088803.1"/>
    <property type="molecule type" value="Genomic_DNA"/>
</dbReference>
<accession>A0ABN7S4E2</accession>
<feature type="region of interest" description="Disordered" evidence="1">
    <location>
        <begin position="51"/>
        <end position="73"/>
    </location>
</feature>
<name>A0ABN7S4E2_OIKDI</name>
<dbReference type="Proteomes" id="UP001158576">
    <property type="component" value="Chromosome PAR"/>
</dbReference>
<feature type="compositionally biased region" description="Basic and acidic residues" evidence="1">
    <location>
        <begin position="60"/>
        <end position="73"/>
    </location>
</feature>
<keyword evidence="4" id="KW-1185">Reference proteome</keyword>
<organism evidence="3 4">
    <name type="scientific">Oikopleura dioica</name>
    <name type="common">Tunicate</name>
    <dbReference type="NCBI Taxonomy" id="34765"/>
    <lineage>
        <taxon>Eukaryota</taxon>
        <taxon>Metazoa</taxon>
        <taxon>Chordata</taxon>
        <taxon>Tunicata</taxon>
        <taxon>Appendicularia</taxon>
        <taxon>Copelata</taxon>
        <taxon>Oikopleuridae</taxon>
        <taxon>Oikopleura</taxon>
    </lineage>
</organism>
<reference evidence="3 4" key="1">
    <citation type="submission" date="2021-04" db="EMBL/GenBank/DDBJ databases">
        <authorList>
            <person name="Bliznina A."/>
        </authorList>
    </citation>
    <scope>NUCLEOTIDE SEQUENCE [LARGE SCALE GENOMIC DNA]</scope>
</reference>
<evidence type="ECO:0000256" key="2">
    <source>
        <dbReference type="SAM" id="Phobius"/>
    </source>
</evidence>
<keyword evidence="2" id="KW-0472">Membrane</keyword>
<feature type="compositionally biased region" description="Basic residues" evidence="1">
    <location>
        <begin position="108"/>
        <end position="121"/>
    </location>
</feature>
<sequence length="138" mass="15998">MDMERPVYLPLLLFQVGIGLVHVIFFIWFWYTHIYKKNTEKKVLGESLGAVPPKKSSKLGQKEAEKSRTSKEDVRIKIDTDSEELSGIPPAPSAAQIRQRILKKQAKKMRRAMREARKRAKYEKLKEAQDQYGTFSDT</sequence>
<gene>
    <name evidence="3" type="ORF">OKIOD_LOCUS3535</name>
</gene>
<feature type="region of interest" description="Disordered" evidence="1">
    <location>
        <begin position="108"/>
        <end position="138"/>
    </location>
</feature>
<evidence type="ECO:0000313" key="4">
    <source>
        <dbReference type="Proteomes" id="UP001158576"/>
    </source>
</evidence>
<keyword evidence="2" id="KW-0812">Transmembrane</keyword>
<evidence type="ECO:0000313" key="3">
    <source>
        <dbReference type="EMBL" id="CAG5088803.1"/>
    </source>
</evidence>
<keyword evidence="2" id="KW-1133">Transmembrane helix</keyword>
<feature type="transmembrane region" description="Helical" evidence="2">
    <location>
        <begin position="12"/>
        <end position="31"/>
    </location>
</feature>
<protein>
    <submittedName>
        <fullName evidence="3">Oidioi.mRNA.OKI2018_I69.PAR.g11977.t1.cds</fullName>
    </submittedName>
</protein>